<dbReference type="SUPFAM" id="SSF75011">
    <property type="entry name" value="3-carboxy-cis,cis-mucoante lactonizing enzyme"/>
    <property type="match status" value="1"/>
</dbReference>
<dbReference type="EMBL" id="GG693887">
    <property type="protein sequence ID" value="EES51664.1"/>
    <property type="molecule type" value="Genomic_DNA"/>
</dbReference>
<proteinExistence type="predicted"/>
<evidence type="ECO:0000313" key="2">
    <source>
        <dbReference type="Proteomes" id="UP000009374"/>
    </source>
</evidence>
<reference evidence="1 2" key="1">
    <citation type="journal article" date="2009" name="Appl. Environ. Microbiol.">
        <title>Community genomic and proteomic analyses of chemoautotrophic iron-oxidizing "Leptospirillum rubarum" (Group II) and "Leptospirillum ferrodiazotrophum" (Group III) bacteria in acid mine drainage biofilms.</title>
        <authorList>
            <person name="Goltsman D.S."/>
            <person name="Denef V.J."/>
            <person name="Singer S.W."/>
            <person name="VerBerkmoes N.C."/>
            <person name="Lefsrud M."/>
            <person name="Mueller R.S."/>
            <person name="Dick G.J."/>
            <person name="Sun C.L."/>
            <person name="Wheeler K.E."/>
            <person name="Zemla A."/>
            <person name="Baker B.J."/>
            <person name="Hauser L."/>
            <person name="Land M."/>
            <person name="Shah M.B."/>
            <person name="Thelen M.P."/>
            <person name="Hettich R.L."/>
            <person name="Banfield J.F."/>
        </authorList>
    </citation>
    <scope>NUCLEOTIDE SEQUENCE [LARGE SCALE GENOMIC DNA]</scope>
</reference>
<name>C6I0K9_9BACT</name>
<accession>C6I0K9</accession>
<dbReference type="Proteomes" id="UP000009374">
    <property type="component" value="Unassembled WGS sequence"/>
</dbReference>
<evidence type="ECO:0000313" key="1">
    <source>
        <dbReference type="EMBL" id="EES51664.1"/>
    </source>
</evidence>
<gene>
    <name evidence="1" type="ORF">UBAL3_95680102</name>
</gene>
<keyword evidence="2" id="KW-1185">Reference proteome</keyword>
<sequence length="399" mass="41049">MTVTGRDRHRPNGQPTIRKGVRGGAVLLLAAALFLGGCSGNTNSSGPAAPLPTGQTGSIEATSNTGNCYVSDKNPCSSSTTGTNPITALTTLSSSGNNYLYLGDSAGNIDEATVTSTTPPTPGSCVTTGSGNKILALAANSVVMGSKVEKVLLYATSGGISSITPTSCSSSTLEPITTSITNASGLTYNAKAGEFVGVTSNAYYFTCSGNPSITCQTPQRLPSLQDASPSITAIASDPKRRLVYVLAIGASTNRIYFYYVSGTTLTYLGNYSGLELNYPSGVALFRGANPTQNFCTTGPCTFMDVTNTGNSTITQYVLTYSRSGAQTSVSVNQFNNAYFDCDLIDSAAIAAFPNYPTTNPLPTPDVFVGEQGLSTGPCMGISSGTSYGNNVTAYTVVGE</sequence>
<organism evidence="1 2">
    <name type="scientific">Leptospirillum ferrodiazotrophum</name>
    <dbReference type="NCBI Taxonomy" id="412449"/>
    <lineage>
        <taxon>Bacteria</taxon>
        <taxon>Pseudomonadati</taxon>
        <taxon>Nitrospirota</taxon>
        <taxon>Nitrospiria</taxon>
        <taxon>Nitrospirales</taxon>
        <taxon>Nitrospiraceae</taxon>
        <taxon>Leptospirillum</taxon>
    </lineage>
</organism>
<dbReference type="AlphaFoldDB" id="C6I0K9"/>
<protein>
    <submittedName>
        <fullName evidence="1">Uncharacterized protein</fullName>
    </submittedName>
</protein>